<dbReference type="Gene3D" id="1.20.120.450">
    <property type="entry name" value="dinb family like domain"/>
    <property type="match status" value="1"/>
</dbReference>
<dbReference type="Pfam" id="PF04978">
    <property type="entry name" value="MST"/>
    <property type="match status" value="1"/>
</dbReference>
<dbReference type="RefSeq" id="WP_176573310.1">
    <property type="nucleotide sequence ID" value="NZ_BBZG01000001.1"/>
</dbReference>
<dbReference type="AlphaFoldDB" id="A0A1H7T135"/>
<sequence length="210" mass="22966">MTERDAGLKADLHRYLREAREAVLGKLDGLSEYDVRRPLTPTGTNLLGLVKHLSVVELLYLGFVFGRHYPEPVAWFRPDLGPDAFEPNADMWATAGESRERIVGTYRAACAHGDATVEALDLDAAGYVPWWPEPHAGATLHRVLVHLVAETGRHAGHADVVRELVDGAAGQFEGDPRLPALGEAGWKEHRARVERAAQEAGRAAREAARG</sequence>
<evidence type="ECO:0000313" key="2">
    <source>
        <dbReference type="Proteomes" id="UP000198953"/>
    </source>
</evidence>
<dbReference type="InterPro" id="IPR034660">
    <property type="entry name" value="DinB/YfiT-like"/>
</dbReference>
<dbReference type="Proteomes" id="UP000198953">
    <property type="component" value="Unassembled WGS sequence"/>
</dbReference>
<reference evidence="1 2" key="1">
    <citation type="submission" date="2016-10" db="EMBL/GenBank/DDBJ databases">
        <authorList>
            <person name="de Groot N.N."/>
        </authorList>
    </citation>
    <scope>NUCLEOTIDE SEQUENCE [LARGE SCALE GENOMIC DNA]</scope>
    <source>
        <strain evidence="1 2">DSM 43357</strain>
    </source>
</reference>
<name>A0A1H7T135_9ACTN</name>
<dbReference type="SUPFAM" id="SSF109854">
    <property type="entry name" value="DinB/YfiT-like putative metalloenzymes"/>
    <property type="match status" value="1"/>
</dbReference>
<accession>A0A1H7T135</accession>
<protein>
    <recommendedName>
        <fullName evidence="3">DinB superfamily protein</fullName>
    </recommendedName>
</protein>
<dbReference type="InterPro" id="IPR007061">
    <property type="entry name" value="MST-like"/>
</dbReference>
<evidence type="ECO:0000313" key="1">
    <source>
        <dbReference type="EMBL" id="SEL78620.1"/>
    </source>
</evidence>
<gene>
    <name evidence="1" type="ORF">SAMN05660976_03309</name>
</gene>
<keyword evidence="2" id="KW-1185">Reference proteome</keyword>
<dbReference type="STRING" id="46177.SAMN05660976_03309"/>
<evidence type="ECO:0008006" key="3">
    <source>
        <dbReference type="Google" id="ProtNLM"/>
    </source>
</evidence>
<organism evidence="1 2">
    <name type="scientific">Nonomuraea pusilla</name>
    <dbReference type="NCBI Taxonomy" id="46177"/>
    <lineage>
        <taxon>Bacteria</taxon>
        <taxon>Bacillati</taxon>
        <taxon>Actinomycetota</taxon>
        <taxon>Actinomycetes</taxon>
        <taxon>Streptosporangiales</taxon>
        <taxon>Streptosporangiaceae</taxon>
        <taxon>Nonomuraea</taxon>
    </lineage>
</organism>
<proteinExistence type="predicted"/>
<dbReference type="EMBL" id="FOBF01000007">
    <property type="protein sequence ID" value="SEL78620.1"/>
    <property type="molecule type" value="Genomic_DNA"/>
</dbReference>